<evidence type="ECO:0000259" key="1">
    <source>
        <dbReference type="Pfam" id="PF03050"/>
    </source>
</evidence>
<protein>
    <submittedName>
        <fullName evidence="2">IS66 family transposase</fullName>
    </submittedName>
</protein>
<evidence type="ECO:0000313" key="2">
    <source>
        <dbReference type="EMBL" id="RJT40844.1"/>
    </source>
</evidence>
<feature type="domain" description="Transposase IS66 central" evidence="1">
    <location>
        <begin position="13"/>
        <end position="86"/>
    </location>
</feature>
<dbReference type="InterPro" id="IPR004291">
    <property type="entry name" value="Transposase_IS66_central"/>
</dbReference>
<accession>A0A3A5KW12</accession>
<evidence type="ECO:0000313" key="3">
    <source>
        <dbReference type="Proteomes" id="UP000272706"/>
    </source>
</evidence>
<feature type="non-terminal residue" evidence="2">
    <location>
        <position position="1"/>
    </location>
</feature>
<dbReference type="AlphaFoldDB" id="A0A3A5KW12"/>
<keyword evidence="3" id="KW-1185">Reference proteome</keyword>
<gene>
    <name evidence="2" type="ORF">D3227_06785</name>
</gene>
<reference evidence="2 3" key="1">
    <citation type="submission" date="2018-09" db="EMBL/GenBank/DDBJ databases">
        <title>Mesorhizobium carmichaelinearum sp. nov. isolated from Carmichaelinea spp. root nodules in New Zealand.</title>
        <authorList>
            <person name="De Meyer S.E."/>
        </authorList>
    </citation>
    <scope>NUCLEOTIDE SEQUENCE [LARGE SCALE GENOMIC DNA]</scope>
    <source>
        <strain evidence="2 3">ICMP19557</strain>
    </source>
</reference>
<comment type="caution">
    <text evidence="2">The sequence shown here is derived from an EMBL/GenBank/DDBJ whole genome shotgun (WGS) entry which is preliminary data.</text>
</comment>
<proteinExistence type="predicted"/>
<dbReference type="EMBL" id="QZWZ01000004">
    <property type="protein sequence ID" value="RJT40844.1"/>
    <property type="molecule type" value="Genomic_DNA"/>
</dbReference>
<name>A0A3A5KW12_9HYPH</name>
<dbReference type="OrthoDB" id="9816539at2"/>
<sequence>TFAASTIAGKRRALERSLDDIFATTTSCDLARDIQNKFRRARNQLLTFAQWPGMVDATNNACERALRPAVVQRKITNGYRAMWAAQGEADIRTVVDTARLAPGTNPFKIILQTVSA</sequence>
<dbReference type="Pfam" id="PF03050">
    <property type="entry name" value="DDE_Tnp_IS66"/>
    <property type="match status" value="1"/>
</dbReference>
<organism evidence="2 3">
    <name type="scientific">Mesorhizobium waimense</name>
    <dbReference type="NCBI Taxonomy" id="1300307"/>
    <lineage>
        <taxon>Bacteria</taxon>
        <taxon>Pseudomonadati</taxon>
        <taxon>Pseudomonadota</taxon>
        <taxon>Alphaproteobacteria</taxon>
        <taxon>Hyphomicrobiales</taxon>
        <taxon>Phyllobacteriaceae</taxon>
        <taxon>Mesorhizobium</taxon>
    </lineage>
</organism>
<dbReference type="Proteomes" id="UP000272706">
    <property type="component" value="Unassembled WGS sequence"/>
</dbReference>
<dbReference type="RefSeq" id="WP_147377584.1">
    <property type="nucleotide sequence ID" value="NZ_QZWZ01000004.1"/>
</dbReference>